<evidence type="ECO:0000313" key="1">
    <source>
        <dbReference type="EMBL" id="MCW0953747.1"/>
    </source>
</evidence>
<sequence length="115" mass="13035">MMKKILALLLLAAVLFVGFKGYNYYNDRYNGSPYYVQVLDAPKEERQKSDDGQDMGMGYIYNFTAKDPKGQPRNLEVVEYRKPLPENAWIKITASKKIVNNVEIVAAADVPTLAK</sequence>
<organism evidence="1 2">
    <name type="scientific">Weissella ceti</name>
    <dbReference type="NCBI Taxonomy" id="759620"/>
    <lineage>
        <taxon>Bacteria</taxon>
        <taxon>Bacillati</taxon>
        <taxon>Bacillota</taxon>
        <taxon>Bacilli</taxon>
        <taxon>Lactobacillales</taxon>
        <taxon>Lactobacillaceae</taxon>
        <taxon>Weissella</taxon>
    </lineage>
</organism>
<reference evidence="1 2" key="1">
    <citation type="submission" date="2022-10" db="EMBL/GenBank/DDBJ databases">
        <title>Weissella fermenti sp. nov., isolated from fermented cabbage.</title>
        <authorList>
            <person name="Lee J.K."/>
            <person name="Baek J.H."/>
            <person name="Choi D.G."/>
            <person name="Kim J.M."/>
            <person name="Jeon C.O."/>
        </authorList>
    </citation>
    <scope>NUCLEOTIDE SEQUENCE [LARGE SCALE GENOMIC DNA]</scope>
    <source>
        <strain evidence="1 2">KACC 18534</strain>
    </source>
</reference>
<dbReference type="SUPFAM" id="SSF159121">
    <property type="entry name" value="BC4932-like"/>
    <property type="match status" value="1"/>
</dbReference>
<dbReference type="Gene3D" id="2.40.50.480">
    <property type="match status" value="1"/>
</dbReference>
<gene>
    <name evidence="1" type="ORF">OIT44_06750</name>
</gene>
<dbReference type="InterPro" id="IPR036166">
    <property type="entry name" value="YxeA-like_sf"/>
</dbReference>
<dbReference type="Pfam" id="PF06486">
    <property type="entry name" value="DUF1093"/>
    <property type="match status" value="1"/>
</dbReference>
<evidence type="ECO:0000313" key="2">
    <source>
        <dbReference type="Proteomes" id="UP001526225"/>
    </source>
</evidence>
<protein>
    <submittedName>
        <fullName evidence="1">YxeA family protein</fullName>
    </submittedName>
</protein>
<comment type="caution">
    <text evidence="1">The sequence shown here is derived from an EMBL/GenBank/DDBJ whole genome shotgun (WGS) entry which is preliminary data.</text>
</comment>
<accession>A0ABT3E670</accession>
<dbReference type="EMBL" id="JAOZFE010000009">
    <property type="protein sequence ID" value="MCW0953747.1"/>
    <property type="molecule type" value="Genomic_DNA"/>
</dbReference>
<dbReference type="Proteomes" id="UP001526225">
    <property type="component" value="Unassembled WGS sequence"/>
</dbReference>
<keyword evidence="2" id="KW-1185">Reference proteome</keyword>
<name>A0ABT3E670_9LACO</name>
<dbReference type="NCBIfam" id="TIGR01655">
    <property type="entry name" value="yxeA_fam"/>
    <property type="match status" value="1"/>
</dbReference>
<dbReference type="InterPro" id="IPR006542">
    <property type="entry name" value="DUF1093"/>
</dbReference>
<proteinExistence type="predicted"/>
<dbReference type="RefSeq" id="WP_213408101.1">
    <property type="nucleotide sequence ID" value="NZ_CP074441.1"/>
</dbReference>